<keyword evidence="1" id="KW-0472">Membrane</keyword>
<dbReference type="RefSeq" id="WP_323451062.1">
    <property type="nucleotide sequence ID" value="NZ_BSBI01000018.1"/>
</dbReference>
<reference evidence="2 3" key="1">
    <citation type="submission" date="2022-10" db="EMBL/GenBank/DDBJ databases">
        <title>Draft genome sequence of Streptomyces sp. YSPA8.</title>
        <authorList>
            <person name="Moriuchi R."/>
            <person name="Dohra H."/>
            <person name="Yamamura H."/>
            <person name="Kodani S."/>
        </authorList>
    </citation>
    <scope>NUCLEOTIDE SEQUENCE [LARGE SCALE GENOMIC DNA]</scope>
    <source>
        <strain evidence="2 3">YSPA8</strain>
    </source>
</reference>
<accession>A0ABQ5P953</accession>
<proteinExistence type="predicted"/>
<evidence type="ECO:0000256" key="1">
    <source>
        <dbReference type="SAM" id="Phobius"/>
    </source>
</evidence>
<feature type="transmembrane region" description="Helical" evidence="1">
    <location>
        <begin position="12"/>
        <end position="33"/>
    </location>
</feature>
<dbReference type="Proteomes" id="UP001291653">
    <property type="component" value="Unassembled WGS sequence"/>
</dbReference>
<evidence type="ECO:0000313" key="2">
    <source>
        <dbReference type="EMBL" id="GLF99105.1"/>
    </source>
</evidence>
<evidence type="ECO:0008006" key="4">
    <source>
        <dbReference type="Google" id="ProtNLM"/>
    </source>
</evidence>
<sequence>MTDIDIVDRRLVKRIAIGIALVALLPFLLPVVIEQRNIVNGKLTEYTYLNFTAIVAGLASFGYAYRTFTDLRFQGRHQRVFTVLLAVLVVLGLFQLVRGSGVVPAVTECSASFSLDFCRPA</sequence>
<name>A0ABQ5P953_9ACTN</name>
<keyword evidence="1" id="KW-1133">Transmembrane helix</keyword>
<comment type="caution">
    <text evidence="2">The sequence shown here is derived from an EMBL/GenBank/DDBJ whole genome shotgun (WGS) entry which is preliminary data.</text>
</comment>
<organism evidence="2 3">
    <name type="scientific">Streptomyces yaizuensis</name>
    <dbReference type="NCBI Taxonomy" id="2989713"/>
    <lineage>
        <taxon>Bacteria</taxon>
        <taxon>Bacillati</taxon>
        <taxon>Actinomycetota</taxon>
        <taxon>Actinomycetes</taxon>
        <taxon>Kitasatosporales</taxon>
        <taxon>Streptomycetaceae</taxon>
        <taxon>Streptomyces</taxon>
    </lineage>
</organism>
<evidence type="ECO:0000313" key="3">
    <source>
        <dbReference type="Proteomes" id="UP001291653"/>
    </source>
</evidence>
<dbReference type="EMBL" id="BSBI01000018">
    <property type="protein sequence ID" value="GLF99105.1"/>
    <property type="molecule type" value="Genomic_DNA"/>
</dbReference>
<protein>
    <recommendedName>
        <fullName evidence="4">Integral membrane protein</fullName>
    </recommendedName>
</protein>
<keyword evidence="3" id="KW-1185">Reference proteome</keyword>
<feature type="transmembrane region" description="Helical" evidence="1">
    <location>
        <begin position="80"/>
        <end position="97"/>
    </location>
</feature>
<gene>
    <name evidence="2" type="ORF">SYYSPA8_32430</name>
</gene>
<keyword evidence="1" id="KW-0812">Transmembrane</keyword>
<feature type="transmembrane region" description="Helical" evidence="1">
    <location>
        <begin position="48"/>
        <end position="68"/>
    </location>
</feature>